<feature type="transmembrane region" description="Helical" evidence="1">
    <location>
        <begin position="56"/>
        <end position="75"/>
    </location>
</feature>
<proteinExistence type="predicted"/>
<dbReference type="EMBL" id="LR721780">
    <property type="protein sequence ID" value="VVV95708.1"/>
    <property type="molecule type" value="Genomic_DNA"/>
</dbReference>
<keyword evidence="1" id="KW-0472">Membrane</keyword>
<accession>A0A5K1A2S4</accession>
<organism evidence="2">
    <name type="scientific">Nymphaea colorata</name>
    <name type="common">pocket water lily</name>
    <dbReference type="NCBI Taxonomy" id="210225"/>
    <lineage>
        <taxon>Eukaryota</taxon>
        <taxon>Viridiplantae</taxon>
        <taxon>Streptophyta</taxon>
        <taxon>Embryophyta</taxon>
        <taxon>Tracheophyta</taxon>
        <taxon>Spermatophyta</taxon>
        <taxon>Magnoliopsida</taxon>
        <taxon>Nymphaeales</taxon>
        <taxon>Nymphaeaceae</taxon>
        <taxon>Nymphaea</taxon>
    </lineage>
</organism>
<evidence type="ECO:0000313" key="2">
    <source>
        <dbReference type="EMBL" id="VVV95708.1"/>
    </source>
</evidence>
<name>A0A5K1A2S4_9MAGN</name>
<protein>
    <submittedName>
        <fullName evidence="2">Uncharacterized protein</fullName>
    </submittedName>
</protein>
<gene>
    <name evidence="2" type="ORF">NYM_LOCUS11637</name>
</gene>
<evidence type="ECO:0000256" key="1">
    <source>
        <dbReference type="SAM" id="Phobius"/>
    </source>
</evidence>
<keyword evidence="1" id="KW-1133">Transmembrane helix</keyword>
<reference evidence="2" key="1">
    <citation type="submission" date="2019-09" db="EMBL/GenBank/DDBJ databases">
        <authorList>
            <person name="Zhang L."/>
        </authorList>
    </citation>
    <scope>NUCLEOTIDE SEQUENCE</scope>
</reference>
<keyword evidence="1" id="KW-0812">Transmembrane</keyword>
<feature type="transmembrane region" description="Helical" evidence="1">
    <location>
        <begin position="12"/>
        <end position="36"/>
    </location>
</feature>
<sequence length="105" mass="12371">MIAHHKAGLGTCWCCCGARFLLVVHCYCSIGVHFHRHLRRAWTGFSWKAFTHLWEFFKLSLASSVMLWYLIRCFNLFFNLTNHTLQLFLRSHCSFIIIMTVAVMN</sequence>
<dbReference type="AlphaFoldDB" id="A0A5K1A2S4"/>